<dbReference type="EC" id="2.7.11.1" evidence="1"/>
<organism evidence="10 11">
    <name type="scientific">Fodinicola feengrottensis</name>
    <dbReference type="NCBI Taxonomy" id="435914"/>
    <lineage>
        <taxon>Bacteria</taxon>
        <taxon>Bacillati</taxon>
        <taxon>Actinomycetota</taxon>
        <taxon>Actinomycetes</taxon>
        <taxon>Mycobacteriales</taxon>
        <taxon>Fodinicola</taxon>
    </lineage>
</organism>
<dbReference type="PROSITE" id="PS00107">
    <property type="entry name" value="PROTEIN_KINASE_ATP"/>
    <property type="match status" value="1"/>
</dbReference>
<evidence type="ECO:0000256" key="1">
    <source>
        <dbReference type="ARBA" id="ARBA00012513"/>
    </source>
</evidence>
<feature type="transmembrane region" description="Helical" evidence="8">
    <location>
        <begin position="300"/>
        <end position="323"/>
    </location>
</feature>
<dbReference type="SUPFAM" id="SSF56112">
    <property type="entry name" value="Protein kinase-like (PK-like)"/>
    <property type="match status" value="1"/>
</dbReference>
<keyword evidence="6 7" id="KW-0067">ATP-binding</keyword>
<dbReference type="CDD" id="cd14014">
    <property type="entry name" value="STKc_PknB_like"/>
    <property type="match status" value="1"/>
</dbReference>
<evidence type="ECO:0000313" key="11">
    <source>
        <dbReference type="Proteomes" id="UP001500618"/>
    </source>
</evidence>
<dbReference type="PROSITE" id="PS50011">
    <property type="entry name" value="PROTEIN_KINASE_DOM"/>
    <property type="match status" value="1"/>
</dbReference>
<dbReference type="RefSeq" id="WP_344307838.1">
    <property type="nucleotide sequence ID" value="NZ_BAAANY010000004.1"/>
</dbReference>
<evidence type="ECO:0000256" key="7">
    <source>
        <dbReference type="PROSITE-ProRule" id="PRU10141"/>
    </source>
</evidence>
<evidence type="ECO:0000259" key="9">
    <source>
        <dbReference type="PROSITE" id="PS50011"/>
    </source>
</evidence>
<feature type="domain" description="Protein kinase" evidence="9">
    <location>
        <begin position="16"/>
        <end position="270"/>
    </location>
</feature>
<dbReference type="InterPro" id="IPR008271">
    <property type="entry name" value="Ser/Thr_kinase_AS"/>
</dbReference>
<protein>
    <recommendedName>
        <fullName evidence="1">non-specific serine/threonine protein kinase</fullName>
        <ecNumber evidence="1">2.7.11.1</ecNumber>
    </recommendedName>
</protein>
<evidence type="ECO:0000256" key="2">
    <source>
        <dbReference type="ARBA" id="ARBA00022527"/>
    </source>
</evidence>
<dbReference type="EMBL" id="BAAANY010000004">
    <property type="protein sequence ID" value="GAA1663910.1"/>
    <property type="molecule type" value="Genomic_DNA"/>
</dbReference>
<reference evidence="10 11" key="1">
    <citation type="journal article" date="2019" name="Int. J. Syst. Evol. Microbiol.">
        <title>The Global Catalogue of Microorganisms (GCM) 10K type strain sequencing project: providing services to taxonomists for standard genome sequencing and annotation.</title>
        <authorList>
            <consortium name="The Broad Institute Genomics Platform"/>
            <consortium name="The Broad Institute Genome Sequencing Center for Infectious Disease"/>
            <person name="Wu L."/>
            <person name="Ma J."/>
        </authorList>
    </citation>
    <scope>NUCLEOTIDE SEQUENCE [LARGE SCALE GENOMIC DNA]</scope>
    <source>
        <strain evidence="10 11">JCM 14718</strain>
    </source>
</reference>
<dbReference type="InterPro" id="IPR017441">
    <property type="entry name" value="Protein_kinase_ATP_BS"/>
</dbReference>
<accession>A0ABN2G1U6</accession>
<gene>
    <name evidence="10" type="ORF">GCM10009765_11700</name>
</gene>
<proteinExistence type="predicted"/>
<evidence type="ECO:0000256" key="6">
    <source>
        <dbReference type="ARBA" id="ARBA00022840"/>
    </source>
</evidence>
<dbReference type="Gene3D" id="3.30.200.20">
    <property type="entry name" value="Phosphorylase Kinase, domain 1"/>
    <property type="match status" value="1"/>
</dbReference>
<dbReference type="Proteomes" id="UP001500618">
    <property type="component" value="Unassembled WGS sequence"/>
</dbReference>
<dbReference type="InterPro" id="IPR011009">
    <property type="entry name" value="Kinase-like_dom_sf"/>
</dbReference>
<evidence type="ECO:0000256" key="8">
    <source>
        <dbReference type="SAM" id="Phobius"/>
    </source>
</evidence>
<comment type="caution">
    <text evidence="10">The sequence shown here is derived from an EMBL/GenBank/DDBJ whole genome shotgun (WGS) entry which is preliminary data.</text>
</comment>
<dbReference type="PANTHER" id="PTHR43289">
    <property type="entry name" value="MITOGEN-ACTIVATED PROTEIN KINASE KINASE KINASE 20-RELATED"/>
    <property type="match status" value="1"/>
</dbReference>
<dbReference type="Pfam" id="PF00069">
    <property type="entry name" value="Pkinase"/>
    <property type="match status" value="1"/>
</dbReference>
<dbReference type="PANTHER" id="PTHR43289:SF6">
    <property type="entry name" value="SERINE_THREONINE-PROTEIN KINASE NEKL-3"/>
    <property type="match status" value="1"/>
</dbReference>
<evidence type="ECO:0000313" key="10">
    <source>
        <dbReference type="EMBL" id="GAA1663910.1"/>
    </source>
</evidence>
<name>A0ABN2G1U6_9ACTN</name>
<dbReference type="PROSITE" id="PS00108">
    <property type="entry name" value="PROTEIN_KINASE_ST"/>
    <property type="match status" value="1"/>
</dbReference>
<keyword evidence="4 7" id="KW-0547">Nucleotide-binding</keyword>
<keyword evidence="11" id="KW-1185">Reference proteome</keyword>
<evidence type="ECO:0000256" key="3">
    <source>
        <dbReference type="ARBA" id="ARBA00022679"/>
    </source>
</evidence>
<sequence length="481" mass="51249">MAEAQSGTARVISDRYEVRAAIGQGGMGRVWRAYDLILEREVALKEVLLPSTMPARVRKEMCDRLLKEARLGARLRHPAIVRVYDVLTVDGNPWMVMELISGRSLDDVLKSEGPLPAGRVAEIGLALLGALDAAHTAGVLHRDVKPANVIVGTDASVSLTDFGIAFELDKTSTSLTAGSPPFMAPERVRGESIGPASDLFSLGATLYAAVEGRPPYDREGPILTLAAIMNDPPDPYRLAGPLRPALAGLLEKDQVQRLTSAAAASALRQVCGTPTGQQAGTAGVESATQVLPAVPKRRKLLVPLIVGAVVLVLIATAAAVIGLRSASPPATPPAAAPVALSVSQQTGFRVSIPTGWRSAGPKPIRFYDSTNLVWIQLNTEPVSAANQQDVWASGSRRQQDGVTGGSDYRLVGFADSRMGQLASVDWEWTYQRDGERERRHALYRGVIVNGTSYELALSAPEGQFAGHRTLLDTVSATFQIT</sequence>
<keyword evidence="8" id="KW-0472">Membrane</keyword>
<evidence type="ECO:0000256" key="5">
    <source>
        <dbReference type="ARBA" id="ARBA00022777"/>
    </source>
</evidence>
<evidence type="ECO:0000256" key="4">
    <source>
        <dbReference type="ARBA" id="ARBA00022741"/>
    </source>
</evidence>
<keyword evidence="5" id="KW-0418">Kinase</keyword>
<feature type="binding site" evidence="7">
    <location>
        <position position="45"/>
    </location>
    <ligand>
        <name>ATP</name>
        <dbReference type="ChEBI" id="CHEBI:30616"/>
    </ligand>
</feature>
<dbReference type="Gene3D" id="1.10.510.10">
    <property type="entry name" value="Transferase(Phosphotransferase) domain 1"/>
    <property type="match status" value="1"/>
</dbReference>
<dbReference type="InterPro" id="IPR000719">
    <property type="entry name" value="Prot_kinase_dom"/>
</dbReference>
<keyword evidence="2" id="KW-0723">Serine/threonine-protein kinase</keyword>
<keyword evidence="3" id="KW-0808">Transferase</keyword>
<dbReference type="SMART" id="SM00220">
    <property type="entry name" value="S_TKc"/>
    <property type="match status" value="1"/>
</dbReference>
<keyword evidence="8" id="KW-1133">Transmembrane helix</keyword>
<keyword evidence="8" id="KW-0812">Transmembrane</keyword>